<protein>
    <submittedName>
        <fullName evidence="1">Uncharacterized protein</fullName>
    </submittedName>
</protein>
<evidence type="ECO:0000313" key="1">
    <source>
        <dbReference type="EMBL" id="MBP2363495.1"/>
    </source>
</evidence>
<reference evidence="1 2" key="1">
    <citation type="submission" date="2021-03" db="EMBL/GenBank/DDBJ databases">
        <title>Sequencing the genomes of 1000 actinobacteria strains.</title>
        <authorList>
            <person name="Klenk H.-P."/>
        </authorList>
    </citation>
    <scope>NUCLEOTIDE SEQUENCE [LARGE SCALE GENOMIC DNA]</scope>
    <source>
        <strain evidence="1 2">DSM 40843</strain>
    </source>
</reference>
<evidence type="ECO:0000313" key="2">
    <source>
        <dbReference type="Proteomes" id="UP001519311"/>
    </source>
</evidence>
<comment type="caution">
    <text evidence="1">The sequence shown here is derived from an EMBL/GenBank/DDBJ whole genome shotgun (WGS) entry which is preliminary data.</text>
</comment>
<sequence length="401" mass="45239">MNSSTSAPRSWLVLGGVHLLDRIAPRHEDDPLVPVEVPPQEVCRPATTLIVRWGLLGTCSVTALSSAGTRLGTGWINGENLFPDGLVGPVLHDLIGTQPSTSLVPLRYLTEGPDGGYHGYAQIEFHPEDGCFLRTTQTSIGHGPVEALPWLAHLLAKRHASSMALNNHRRYFRLHFEGTELEFKYTLDPEPDIWAAAMELLKAPRHGELDGCRPEFRNEFQIHHTENHLFDVLGPSTETGYASFIPTVTAGHVLKRKYFEEDSFARREELVHGIDITPDRFETYLRDELGLHVRAMPPFQRVRYDIQCESLRTGHTYGIILDRCALLAAPEVVLSQCELDYLRSRSVLQQDRDEVLSEMHRIDTWLSSHLSSRGWATEHTFYSKRSFLREAVAARSDLTSS</sequence>
<dbReference type="EMBL" id="JAGINS010000002">
    <property type="protein sequence ID" value="MBP2363495.1"/>
    <property type="molecule type" value="Genomic_DNA"/>
</dbReference>
<keyword evidence="2" id="KW-1185">Reference proteome</keyword>
<gene>
    <name evidence="1" type="ORF">JOF59_005987</name>
</gene>
<name>A0ABS4VHU2_9ACTN</name>
<organism evidence="1 2">
    <name type="scientific">Streptomyces clavifer</name>
    <dbReference type="NCBI Taxonomy" id="68188"/>
    <lineage>
        <taxon>Bacteria</taxon>
        <taxon>Bacillati</taxon>
        <taxon>Actinomycetota</taxon>
        <taxon>Actinomycetes</taxon>
        <taxon>Kitasatosporales</taxon>
        <taxon>Streptomycetaceae</taxon>
        <taxon>Streptomyces</taxon>
    </lineage>
</organism>
<accession>A0ABS4VHU2</accession>
<dbReference type="RefSeq" id="WP_209471458.1">
    <property type="nucleotide sequence ID" value="NZ_BMWJ01000020.1"/>
</dbReference>
<proteinExistence type="predicted"/>
<dbReference type="Proteomes" id="UP001519311">
    <property type="component" value="Unassembled WGS sequence"/>
</dbReference>